<organismHost>
    <name type="scientific">Hordeum vulgare</name>
    <name type="common">Barley</name>
    <dbReference type="NCBI Taxonomy" id="4513"/>
</organismHost>
<dbReference type="RefSeq" id="NP_057959.1">
    <property type="nucleotide sequence ID" value="NC_002251.1"/>
</dbReference>
<name>A0A8D5WDP6_NCMV</name>
<reference evidence="1" key="1">
    <citation type="journal article" name="Front. Microbiol.">
        <title>Identification of A Novel Quinvirus in the Family Betaflexiviridae that Infects Winter Wheat.</title>
        <authorList>
            <person name="Kondo H."/>
            <person name="Yoshida N."/>
            <person name="Fujita M."/>
            <person name="Maruyama K."/>
            <person name="Hyodo K."/>
            <person name="Hisano H."/>
            <person name="Tamada T."/>
            <person name="Andika I.B."/>
            <person name="Suzuki N."/>
        </authorList>
    </citation>
    <scope>NUCLEOTIDE SEQUENCE</scope>
    <source>
        <strain evidence="1">Naganuma-2</strain>
    </source>
</reference>
<evidence type="ECO:0000313" key="1">
    <source>
        <dbReference type="EMBL" id="BCW02949.1"/>
    </source>
</evidence>
<sequence>MAAVLVGSEVSVAGKLSKVTVDVDASKKFSWAEGKGSLVWKINDSDLALRSTNAGIEVKLTPKKGTTTSGIVLDLEGAKLTLSCGYKSVVVLFELGETPEGRGFSEMRSLSASNLSLLRMAN</sequence>
<organism evidence="1">
    <name type="scientific">Northern cereal mosaic virus</name>
    <name type="common">NCMV</name>
    <dbReference type="NCBI Taxonomy" id="1985704"/>
    <lineage>
        <taxon>Viruses</taxon>
        <taxon>Riboviria</taxon>
        <taxon>Orthornavirae</taxon>
        <taxon>Negarnaviricota</taxon>
        <taxon>Haploviricotina</taxon>
        <taxon>Monjiviricetes</taxon>
        <taxon>Mononegavirales</taxon>
        <taxon>Rhabdoviridae</taxon>
        <taxon>Betarhabdovirinae</taxon>
        <taxon>Betacytorhabdovirus</taxon>
        <taxon>Betacytorhabdovirus graminae</taxon>
    </lineage>
</organism>
<dbReference type="EMBL" id="LC632071">
    <property type="protein sequence ID" value="BCW02949.1"/>
    <property type="molecule type" value="Viral_cRNA"/>
</dbReference>
<proteinExistence type="predicted"/>
<gene>
    <name evidence="1" type="primary">6</name>
</gene>
<protein>
    <submittedName>
        <fullName evidence="1">Protein 6</fullName>
    </submittedName>
</protein>
<dbReference type="KEGG" id="vg:1457721"/>
<dbReference type="GeneID" id="1457721"/>
<accession>A0A8D5WDP6</accession>